<organism evidence="1 2">
    <name type="scientific">Melia azedarach</name>
    <name type="common">Chinaberry tree</name>
    <dbReference type="NCBI Taxonomy" id="155640"/>
    <lineage>
        <taxon>Eukaryota</taxon>
        <taxon>Viridiplantae</taxon>
        <taxon>Streptophyta</taxon>
        <taxon>Embryophyta</taxon>
        <taxon>Tracheophyta</taxon>
        <taxon>Spermatophyta</taxon>
        <taxon>Magnoliopsida</taxon>
        <taxon>eudicotyledons</taxon>
        <taxon>Gunneridae</taxon>
        <taxon>Pentapetalae</taxon>
        <taxon>rosids</taxon>
        <taxon>malvids</taxon>
        <taxon>Sapindales</taxon>
        <taxon>Meliaceae</taxon>
        <taxon>Melia</taxon>
    </lineage>
</organism>
<comment type="caution">
    <text evidence="1">The sequence shown here is derived from an EMBL/GenBank/DDBJ whole genome shotgun (WGS) entry which is preliminary data.</text>
</comment>
<proteinExistence type="predicted"/>
<sequence length="709" mass="80176">MDIAALLTSVGINISVTIILFSLYSILRKQPSNLSVYFGRRLASMRELQLDAFGLERFVPSPSWILKAWETTEDEILALGGLDAVVLVRIVVFSIRIFCIAAVICILLVLPVNYYGNDVIHGHIPSESLEVFTIANVKEGSEWLWAHCFALYIVSCSACVLLYFEYKSITRTRLARITGSPPNPSHFTVLVRGVPWSSEKSYSASVKEYFMNYYASSYLSHQIVHRSSTVQKLMNDAEKMCRPRLLPCLCEPPNSFKILSNEADNDRENTRLDVLNSSTEKEYGVAFVSFKTRYAALIAAEVLHSANPMLWAMESAPEPNDVLWSNLCIQYRQLWIRKIATRVAAIAFMFVFTLPVTFVQGMTQLDKLSHAFPFLKGLFKQRFINHVVTGYLPSVVLILFMYTAPPTMMLLSTVEGSVSHSGRKKSACIKVLYFTIWNIFFVNIFSGSVIAMNVFFSVKDIPKQLALAVPIQAKFFTTYVLSSGWASLSVEMIQPLGLFYNIMKKFICRIKKDPTNGTLSFPYHTEVPKLLLFGFLGFTCSIMVPLILPFLLIYFVLAYLVYKNQIINVYIANYESGGHYWPIFHNTTIVSLVLTQVMAVGVFGIKHASVASGFTIPLIIGTLLFNEYCRQRFFPTFKNISGQVLTEMDRQDEQSGKMAEIYQQLKSAYCQFRLLSQEMSKAEKTDHHGDQDRTLDPESMKPENEAASG</sequence>
<reference evidence="1 2" key="1">
    <citation type="journal article" date="2023" name="Science">
        <title>Complex scaffold remodeling in plant triterpene biosynthesis.</title>
        <authorList>
            <person name="De La Pena R."/>
            <person name="Hodgson H."/>
            <person name="Liu J.C."/>
            <person name="Stephenson M.J."/>
            <person name="Martin A.C."/>
            <person name="Owen C."/>
            <person name="Harkess A."/>
            <person name="Leebens-Mack J."/>
            <person name="Jimenez L.E."/>
            <person name="Osbourn A."/>
            <person name="Sattely E.S."/>
        </authorList>
    </citation>
    <scope>NUCLEOTIDE SEQUENCE [LARGE SCALE GENOMIC DNA]</scope>
    <source>
        <strain evidence="2">cv. JPN11</strain>
        <tissue evidence="1">Leaf</tissue>
    </source>
</reference>
<protein>
    <submittedName>
        <fullName evidence="1">CSC1-like protein RXW8</fullName>
    </submittedName>
</protein>
<accession>A0ACC1WRF3</accession>
<name>A0ACC1WRF3_MELAZ</name>
<keyword evidence="2" id="KW-1185">Reference proteome</keyword>
<dbReference type="EMBL" id="CM051407">
    <property type="protein sequence ID" value="KAJ4701559.1"/>
    <property type="molecule type" value="Genomic_DNA"/>
</dbReference>
<dbReference type="Proteomes" id="UP001164539">
    <property type="component" value="Chromosome 14"/>
</dbReference>
<gene>
    <name evidence="1" type="ORF">OWV82_024788</name>
</gene>
<evidence type="ECO:0000313" key="2">
    <source>
        <dbReference type="Proteomes" id="UP001164539"/>
    </source>
</evidence>
<evidence type="ECO:0000313" key="1">
    <source>
        <dbReference type="EMBL" id="KAJ4701559.1"/>
    </source>
</evidence>